<dbReference type="PANTHER" id="PTHR10587">
    <property type="entry name" value="GLYCOSYL TRANSFERASE-RELATED"/>
    <property type="match status" value="1"/>
</dbReference>
<comment type="caution">
    <text evidence="4">The sequence shown here is derived from an EMBL/GenBank/DDBJ whole genome shotgun (WGS) entry which is preliminary data.</text>
</comment>
<keyword evidence="2" id="KW-0378">Hydrolase</keyword>
<dbReference type="RefSeq" id="WP_307411717.1">
    <property type="nucleotide sequence ID" value="NZ_JAUSTW010000007.1"/>
</dbReference>
<dbReference type="InterPro" id="IPR011330">
    <property type="entry name" value="Glyco_hydro/deAcase_b/a-brl"/>
</dbReference>
<feature type="domain" description="NodB homology" evidence="3">
    <location>
        <begin position="138"/>
        <end position="321"/>
    </location>
</feature>
<reference evidence="4 5" key="1">
    <citation type="submission" date="2023-07" db="EMBL/GenBank/DDBJ databases">
        <title>Genomic Encyclopedia of Type Strains, Phase IV (KMG-IV): sequencing the most valuable type-strain genomes for metagenomic binning, comparative biology and taxonomic classification.</title>
        <authorList>
            <person name="Goeker M."/>
        </authorList>
    </citation>
    <scope>NUCLEOTIDE SEQUENCE [LARGE SCALE GENOMIC DNA]</scope>
    <source>
        <strain evidence="4 5">DSM 27594</strain>
    </source>
</reference>
<dbReference type="SUPFAM" id="SSF88713">
    <property type="entry name" value="Glycoside hydrolase/deacetylase"/>
    <property type="match status" value="1"/>
</dbReference>
<dbReference type="Pfam" id="PF07833">
    <property type="entry name" value="Cu_amine_oxidN1"/>
    <property type="match status" value="1"/>
</dbReference>
<dbReference type="Gene3D" id="3.20.20.370">
    <property type="entry name" value="Glycoside hydrolase/deacetylase"/>
    <property type="match status" value="1"/>
</dbReference>
<evidence type="ECO:0000256" key="1">
    <source>
        <dbReference type="ARBA" id="ARBA00022723"/>
    </source>
</evidence>
<dbReference type="InterPro" id="IPR012854">
    <property type="entry name" value="Cu_amine_oxidase-like_N"/>
</dbReference>
<evidence type="ECO:0000313" key="5">
    <source>
        <dbReference type="Proteomes" id="UP001224122"/>
    </source>
</evidence>
<evidence type="ECO:0000313" key="4">
    <source>
        <dbReference type="EMBL" id="MDQ0200988.1"/>
    </source>
</evidence>
<accession>A0ABT9XZI5</accession>
<dbReference type="InterPro" id="IPR002509">
    <property type="entry name" value="NODB_dom"/>
</dbReference>
<name>A0ABT9XZI5_9BACI</name>
<dbReference type="InterPro" id="IPR036582">
    <property type="entry name" value="Mao_N_sf"/>
</dbReference>
<dbReference type="PANTHER" id="PTHR10587:SF133">
    <property type="entry name" value="CHITIN DEACETYLASE 1-RELATED"/>
    <property type="match status" value="1"/>
</dbReference>
<gene>
    <name evidence="4" type="ORF">J2S10_004190</name>
</gene>
<keyword evidence="5" id="KW-1185">Reference proteome</keyword>
<dbReference type="Proteomes" id="UP001224122">
    <property type="component" value="Unassembled WGS sequence"/>
</dbReference>
<protein>
    <submittedName>
        <fullName evidence="4">Peptidoglycan/xylan/chitin deacetylase (PgdA/CDA1 family)</fullName>
    </submittedName>
</protein>
<dbReference type="CDD" id="cd10917">
    <property type="entry name" value="CE4_NodB_like_6s_7s"/>
    <property type="match status" value="1"/>
</dbReference>
<proteinExistence type="predicted"/>
<organism evidence="4 5">
    <name type="scientific">Neobacillus ginsengisoli</name>
    <dbReference type="NCBI Taxonomy" id="904295"/>
    <lineage>
        <taxon>Bacteria</taxon>
        <taxon>Bacillati</taxon>
        <taxon>Bacillota</taxon>
        <taxon>Bacilli</taxon>
        <taxon>Bacillales</taxon>
        <taxon>Bacillaceae</taxon>
        <taxon>Neobacillus</taxon>
    </lineage>
</organism>
<evidence type="ECO:0000256" key="2">
    <source>
        <dbReference type="ARBA" id="ARBA00022801"/>
    </source>
</evidence>
<evidence type="ECO:0000259" key="3">
    <source>
        <dbReference type="PROSITE" id="PS51677"/>
    </source>
</evidence>
<dbReference type="EMBL" id="JAUSTW010000007">
    <property type="protein sequence ID" value="MDQ0200988.1"/>
    <property type="molecule type" value="Genomic_DNA"/>
</dbReference>
<keyword evidence="1" id="KW-0479">Metal-binding</keyword>
<sequence length="328" mass="37291">MSVQQIDIYLDGQPVKSHYYISNGCIMIPALFFKHANVLVDYERENQCIKMKQNKTTITFIKDQYEVLVQNENQIKKETLAVAPLELHGKFFIPFQYVTQHLGMSFSECSSPNRIDLVANHSARSHQAVFYKGPANKKRVALTFDDGPDQVYTPKILDILNGKKIKATFFVIGQQISKTPEMLKRIMNEGHEIGNHSWSHPNFIELMASDLIKEIKSTEAEIHSHTGKFTPNLRPPYGFVTKSDIQIINDLGYKVIMWTVDTLDWTGLTDKEIISIVNRDLTEGAIILQHSFQSSTSKLDGTVKALPVIIDKLINEGYEVVTISKLFE</sequence>
<dbReference type="Pfam" id="PF01522">
    <property type="entry name" value="Polysacc_deac_1"/>
    <property type="match status" value="1"/>
</dbReference>
<dbReference type="InterPro" id="IPR050248">
    <property type="entry name" value="Polysacc_deacetylase_ArnD"/>
</dbReference>
<dbReference type="SUPFAM" id="SSF55383">
    <property type="entry name" value="Copper amine oxidase, domain N"/>
    <property type="match status" value="1"/>
</dbReference>
<dbReference type="PROSITE" id="PS51677">
    <property type="entry name" value="NODB"/>
    <property type="match status" value="1"/>
</dbReference>